<reference evidence="2 3" key="1">
    <citation type="journal article" date="2015" name="Stand. Genomic Sci.">
        <title>Genomic Encyclopedia of Bacterial and Archaeal Type Strains, Phase III: the genomes of soil and plant-associated and newly described type strains.</title>
        <authorList>
            <person name="Whitman W.B."/>
            <person name="Woyke T."/>
            <person name="Klenk H.P."/>
            <person name="Zhou Y."/>
            <person name="Lilburn T.G."/>
            <person name="Beck B.J."/>
            <person name="De Vos P."/>
            <person name="Vandamme P."/>
            <person name="Eisen J.A."/>
            <person name="Garrity G."/>
            <person name="Hugenholtz P."/>
            <person name="Kyrpides N.C."/>
        </authorList>
    </citation>
    <scope>NUCLEOTIDE SEQUENCE [LARGE SCALE GENOMIC DNA]</scope>
    <source>
        <strain evidence="2 3">VKM Ac-2541</strain>
    </source>
</reference>
<keyword evidence="1" id="KW-0472">Membrane</keyword>
<feature type="transmembrane region" description="Helical" evidence="1">
    <location>
        <begin position="7"/>
        <end position="29"/>
    </location>
</feature>
<protein>
    <recommendedName>
        <fullName evidence="4">DUF2306 domain-containing protein</fullName>
    </recommendedName>
</protein>
<sequence length="191" mass="19659">MRRSLGGLAIVHGIVGLVTCLSLIVFYIVEGPFGAINDVGNAVLGVLSAGLAWMSWRSGARCPAAFVGIAAVGAAITVVGSYLVLSDATGFFLAGLVSSVGFALIGVWLIAVNHWSAADSPGPRRLRTAGLVAGAVMALGFINAPGIAMGLDGMDTAPAWTFLGGFSWAGTYLLFPIWSLRLARALPRRQG</sequence>
<dbReference type="Proteomes" id="UP000295573">
    <property type="component" value="Unassembled WGS sequence"/>
</dbReference>
<proteinExistence type="predicted"/>
<organism evidence="2 3">
    <name type="scientific">Kribbella antiqua</name>
    <dbReference type="NCBI Taxonomy" id="2512217"/>
    <lineage>
        <taxon>Bacteria</taxon>
        <taxon>Bacillati</taxon>
        <taxon>Actinomycetota</taxon>
        <taxon>Actinomycetes</taxon>
        <taxon>Propionibacteriales</taxon>
        <taxon>Kribbellaceae</taxon>
        <taxon>Kribbella</taxon>
    </lineage>
</organism>
<evidence type="ECO:0008006" key="4">
    <source>
        <dbReference type="Google" id="ProtNLM"/>
    </source>
</evidence>
<gene>
    <name evidence="2" type="ORF">EV646_102115</name>
</gene>
<evidence type="ECO:0000256" key="1">
    <source>
        <dbReference type="SAM" id="Phobius"/>
    </source>
</evidence>
<feature type="transmembrane region" description="Helical" evidence="1">
    <location>
        <begin position="157"/>
        <end position="180"/>
    </location>
</feature>
<keyword evidence="3" id="KW-1185">Reference proteome</keyword>
<evidence type="ECO:0000313" key="2">
    <source>
        <dbReference type="EMBL" id="TCO50044.1"/>
    </source>
</evidence>
<comment type="caution">
    <text evidence="2">The sequence shown here is derived from an EMBL/GenBank/DDBJ whole genome shotgun (WGS) entry which is preliminary data.</text>
</comment>
<dbReference type="RefSeq" id="WP_132145079.1">
    <property type="nucleotide sequence ID" value="NZ_SLWR01000002.1"/>
</dbReference>
<feature type="transmembrane region" description="Helical" evidence="1">
    <location>
        <begin position="91"/>
        <end position="111"/>
    </location>
</feature>
<keyword evidence="1" id="KW-0812">Transmembrane</keyword>
<dbReference type="EMBL" id="SLWR01000002">
    <property type="protein sequence ID" value="TCO50044.1"/>
    <property type="molecule type" value="Genomic_DNA"/>
</dbReference>
<evidence type="ECO:0000313" key="3">
    <source>
        <dbReference type="Proteomes" id="UP000295573"/>
    </source>
</evidence>
<accession>A0A4R2IWV3</accession>
<keyword evidence="1" id="KW-1133">Transmembrane helix</keyword>
<feature type="transmembrane region" description="Helical" evidence="1">
    <location>
        <begin position="35"/>
        <end position="53"/>
    </location>
</feature>
<name>A0A4R2IWV3_9ACTN</name>
<feature type="transmembrane region" description="Helical" evidence="1">
    <location>
        <begin position="65"/>
        <end position="85"/>
    </location>
</feature>
<dbReference type="OrthoDB" id="3829962at2"/>
<dbReference type="AlphaFoldDB" id="A0A4R2IWV3"/>
<feature type="transmembrane region" description="Helical" evidence="1">
    <location>
        <begin position="131"/>
        <end position="151"/>
    </location>
</feature>